<comment type="caution">
    <text evidence="3">The sequence shown here is derived from an EMBL/GenBank/DDBJ whole genome shotgun (WGS) entry which is preliminary data.</text>
</comment>
<protein>
    <recommendedName>
        <fullName evidence="2">Hydrophobic seed protein domain-containing protein</fullName>
    </recommendedName>
</protein>
<feature type="domain" description="Hydrophobic seed protein" evidence="2">
    <location>
        <begin position="80"/>
        <end position="128"/>
    </location>
</feature>
<evidence type="ECO:0000256" key="1">
    <source>
        <dbReference type="ARBA" id="ARBA00008965"/>
    </source>
</evidence>
<dbReference type="InterPro" id="IPR051636">
    <property type="entry name" value="Plant_LTP/defense-related"/>
</dbReference>
<keyword evidence="4" id="KW-1185">Reference proteome</keyword>
<dbReference type="EMBL" id="JAAMPC010000009">
    <property type="protein sequence ID" value="KAG2295386.1"/>
    <property type="molecule type" value="Genomic_DNA"/>
</dbReference>
<evidence type="ECO:0000313" key="4">
    <source>
        <dbReference type="Proteomes" id="UP000886595"/>
    </source>
</evidence>
<accession>A0A8X7V0J7</accession>
<reference evidence="3 4" key="1">
    <citation type="submission" date="2020-02" db="EMBL/GenBank/DDBJ databases">
        <authorList>
            <person name="Ma Q."/>
            <person name="Huang Y."/>
            <person name="Song X."/>
            <person name="Pei D."/>
        </authorList>
    </citation>
    <scope>NUCLEOTIDE SEQUENCE [LARGE SCALE GENOMIC DNA]</scope>
    <source>
        <strain evidence="3">Sxm20200214</strain>
        <tissue evidence="3">Leaf</tissue>
    </source>
</reference>
<evidence type="ECO:0000259" key="2">
    <source>
        <dbReference type="Pfam" id="PF14547"/>
    </source>
</evidence>
<dbReference type="InterPro" id="IPR027923">
    <property type="entry name" value="Hydrophob_seed_dom"/>
</dbReference>
<dbReference type="Proteomes" id="UP000886595">
    <property type="component" value="Unassembled WGS sequence"/>
</dbReference>
<proteinExistence type="inferred from homology"/>
<evidence type="ECO:0000313" key="3">
    <source>
        <dbReference type="EMBL" id="KAG2295386.1"/>
    </source>
</evidence>
<dbReference type="Pfam" id="PF14547">
    <property type="entry name" value="Hydrophob_seed"/>
    <property type="match status" value="1"/>
</dbReference>
<dbReference type="CDD" id="cd01958">
    <property type="entry name" value="HPS_like"/>
    <property type="match status" value="1"/>
</dbReference>
<dbReference type="SUPFAM" id="SSF47699">
    <property type="entry name" value="Bifunctional inhibitor/lipid-transfer protein/seed storage 2S albumin"/>
    <property type="match status" value="1"/>
</dbReference>
<comment type="similarity">
    <text evidence="1">Belongs to the plant LTP family. PEARLI1 subfamily.</text>
</comment>
<name>A0A8X7V0J7_BRACI</name>
<dbReference type="Gene3D" id="1.10.110.10">
    <property type="entry name" value="Plant lipid-transfer and hydrophobic proteins"/>
    <property type="match status" value="1"/>
</dbReference>
<sequence>MPLDVVFHFRFYLRSRVVSSPEVILLPLVSRQAHGDGEKVRPSFPVCGEYLPSLGLVCRPTPVVGLVSLLGVIEKQILFHCLADLEAAVCLCTVLKANILGIKLNLPINLSVLLNVCSRKAPKNFQCA</sequence>
<dbReference type="InterPro" id="IPR036312">
    <property type="entry name" value="Bifun_inhib/LTP/seed_sf"/>
</dbReference>
<dbReference type="PANTHER" id="PTHR31731">
    <property type="match status" value="1"/>
</dbReference>
<gene>
    <name evidence="3" type="ORF">Bca52824_042055</name>
</gene>
<dbReference type="AlphaFoldDB" id="A0A8X7V0J7"/>
<organism evidence="3 4">
    <name type="scientific">Brassica carinata</name>
    <name type="common">Ethiopian mustard</name>
    <name type="synonym">Abyssinian cabbage</name>
    <dbReference type="NCBI Taxonomy" id="52824"/>
    <lineage>
        <taxon>Eukaryota</taxon>
        <taxon>Viridiplantae</taxon>
        <taxon>Streptophyta</taxon>
        <taxon>Embryophyta</taxon>
        <taxon>Tracheophyta</taxon>
        <taxon>Spermatophyta</taxon>
        <taxon>Magnoliopsida</taxon>
        <taxon>eudicotyledons</taxon>
        <taxon>Gunneridae</taxon>
        <taxon>Pentapetalae</taxon>
        <taxon>rosids</taxon>
        <taxon>malvids</taxon>
        <taxon>Brassicales</taxon>
        <taxon>Brassicaceae</taxon>
        <taxon>Brassiceae</taxon>
        <taxon>Brassica</taxon>
    </lineage>
</organism>